<reference evidence="6" key="1">
    <citation type="journal article" date="2023" name="Science">
        <title>Genome structures resolve the early diversification of teleost fishes.</title>
        <authorList>
            <person name="Parey E."/>
            <person name="Louis A."/>
            <person name="Montfort J."/>
            <person name="Bouchez O."/>
            <person name="Roques C."/>
            <person name="Iampietro C."/>
            <person name="Lluch J."/>
            <person name="Castinel A."/>
            <person name="Donnadieu C."/>
            <person name="Desvignes T."/>
            <person name="Floi Bucao C."/>
            <person name="Jouanno E."/>
            <person name="Wen M."/>
            <person name="Mejri S."/>
            <person name="Dirks R."/>
            <person name="Jansen H."/>
            <person name="Henkel C."/>
            <person name="Chen W.J."/>
            <person name="Zahm M."/>
            <person name="Cabau C."/>
            <person name="Klopp C."/>
            <person name="Thompson A.W."/>
            <person name="Robinson-Rechavi M."/>
            <person name="Braasch I."/>
            <person name="Lecointre G."/>
            <person name="Bobe J."/>
            <person name="Postlethwait J.H."/>
            <person name="Berthelot C."/>
            <person name="Roest Crollius H."/>
            <person name="Guiguen Y."/>
        </authorList>
    </citation>
    <scope>NUCLEOTIDE SEQUENCE</scope>
    <source>
        <strain evidence="6">NC1722</strain>
    </source>
</reference>
<feature type="transmembrane region" description="Helical" evidence="3">
    <location>
        <begin position="298"/>
        <end position="324"/>
    </location>
</feature>
<dbReference type="AlphaFoldDB" id="A0AAD7SUW6"/>
<dbReference type="Pfam" id="PF00129">
    <property type="entry name" value="MHC_I"/>
    <property type="match status" value="1"/>
</dbReference>
<name>A0AAD7SUW6_9TELE</name>
<dbReference type="PANTHER" id="PTHR16675">
    <property type="entry name" value="MHC CLASS I-RELATED"/>
    <property type="match status" value="1"/>
</dbReference>
<keyword evidence="3" id="KW-0812">Transmembrane</keyword>
<keyword evidence="2" id="KW-0393">Immunoglobulin domain</keyword>
<comment type="caution">
    <text evidence="6">The sequence shown here is derived from an EMBL/GenBank/DDBJ whole genome shotgun (WGS) entry which is preliminary data.</text>
</comment>
<dbReference type="GO" id="GO:0009897">
    <property type="term" value="C:external side of plasma membrane"/>
    <property type="evidence" value="ECO:0007669"/>
    <property type="project" value="TreeGrafter"/>
</dbReference>
<dbReference type="SMART" id="SM00407">
    <property type="entry name" value="IGc1"/>
    <property type="match status" value="1"/>
</dbReference>
<dbReference type="PROSITE" id="PS00290">
    <property type="entry name" value="IG_MHC"/>
    <property type="match status" value="1"/>
</dbReference>
<organism evidence="6 7">
    <name type="scientific">Aldrovandia affinis</name>
    <dbReference type="NCBI Taxonomy" id="143900"/>
    <lineage>
        <taxon>Eukaryota</taxon>
        <taxon>Metazoa</taxon>
        <taxon>Chordata</taxon>
        <taxon>Craniata</taxon>
        <taxon>Vertebrata</taxon>
        <taxon>Euteleostomi</taxon>
        <taxon>Actinopterygii</taxon>
        <taxon>Neopterygii</taxon>
        <taxon>Teleostei</taxon>
        <taxon>Notacanthiformes</taxon>
        <taxon>Halosauridae</taxon>
        <taxon>Aldrovandia</taxon>
    </lineage>
</organism>
<dbReference type="InterPro" id="IPR003597">
    <property type="entry name" value="Ig_C1-set"/>
</dbReference>
<dbReference type="InterPro" id="IPR037055">
    <property type="entry name" value="MHC_I-like_Ag-recog_sf"/>
</dbReference>
<evidence type="ECO:0000256" key="2">
    <source>
        <dbReference type="ARBA" id="ARBA00023319"/>
    </source>
</evidence>
<dbReference type="InterPro" id="IPR003006">
    <property type="entry name" value="Ig/MHC_CS"/>
</dbReference>
<sequence>MKGIATLLLLIQATAIDTGSHSLWAFATLILGDTQFPEFSIVARVDDVQVLYYDSTARKVISGTQHTSSNGDDIIQKGADIVIGDMYNNMKRISHRAKIVNNHTEGVHVLQKLAGCVLENDKTSPVMEWDAYDGMETMSYNMHDYIFSLEWEEYMWSKSRLEAVQKIFINVYRPICNQVLRHYLNKEKNVVLRKERPRVRLLQKTIRDTGEVKVSCLATGFYPRHINLTLLRDGRQVPHELLSGELLPNGDGTYQLRRTLSVSAEELRERHHYTCSVTHLTLDNKLDISWEPGEEPNIVITTIVVILVVLGVVLIFAIPAIVICKRKLRGSQTSLEPVYSAARVAEKEDTASHSSST</sequence>
<evidence type="ECO:0000259" key="5">
    <source>
        <dbReference type="PROSITE" id="PS50835"/>
    </source>
</evidence>
<evidence type="ECO:0000256" key="4">
    <source>
        <dbReference type="SAM" id="SignalP"/>
    </source>
</evidence>
<dbReference type="SUPFAM" id="SSF48726">
    <property type="entry name" value="Immunoglobulin"/>
    <property type="match status" value="1"/>
</dbReference>
<gene>
    <name evidence="6" type="ORF">AAFF_G00242070</name>
</gene>
<keyword evidence="4" id="KW-0732">Signal</keyword>
<feature type="chain" id="PRO_5042130859" description="Ig-like domain-containing protein" evidence="4">
    <location>
        <begin position="16"/>
        <end position="357"/>
    </location>
</feature>
<dbReference type="Proteomes" id="UP001221898">
    <property type="component" value="Unassembled WGS sequence"/>
</dbReference>
<dbReference type="PANTHER" id="PTHR16675:SF191">
    <property type="entry name" value="CLASS I HISTOCOMPATIBILITY ANTIGEN, F10 ALPHA CHAIN-LIKE-RELATED"/>
    <property type="match status" value="1"/>
</dbReference>
<feature type="signal peptide" evidence="4">
    <location>
        <begin position="1"/>
        <end position="15"/>
    </location>
</feature>
<dbReference type="InterPro" id="IPR036179">
    <property type="entry name" value="Ig-like_dom_sf"/>
</dbReference>
<evidence type="ECO:0000313" key="7">
    <source>
        <dbReference type="Proteomes" id="UP001221898"/>
    </source>
</evidence>
<dbReference type="InterPro" id="IPR011161">
    <property type="entry name" value="MHC_I-like_Ag-recog"/>
</dbReference>
<evidence type="ECO:0000256" key="1">
    <source>
        <dbReference type="ARBA" id="ARBA00023180"/>
    </source>
</evidence>
<keyword evidence="3" id="KW-0472">Membrane</keyword>
<evidence type="ECO:0000313" key="6">
    <source>
        <dbReference type="EMBL" id="KAJ8409186.1"/>
    </source>
</evidence>
<keyword evidence="7" id="KW-1185">Reference proteome</keyword>
<dbReference type="GO" id="GO:0006955">
    <property type="term" value="P:immune response"/>
    <property type="evidence" value="ECO:0007669"/>
    <property type="project" value="TreeGrafter"/>
</dbReference>
<dbReference type="InterPro" id="IPR013783">
    <property type="entry name" value="Ig-like_fold"/>
</dbReference>
<evidence type="ECO:0000256" key="3">
    <source>
        <dbReference type="SAM" id="Phobius"/>
    </source>
</evidence>
<dbReference type="InterPro" id="IPR050208">
    <property type="entry name" value="MHC_class-I_related"/>
</dbReference>
<keyword evidence="3" id="KW-1133">Transmembrane helix</keyword>
<dbReference type="EMBL" id="JAINUG010000032">
    <property type="protein sequence ID" value="KAJ8409186.1"/>
    <property type="molecule type" value="Genomic_DNA"/>
</dbReference>
<dbReference type="Gene3D" id="2.60.40.10">
    <property type="entry name" value="Immunoglobulins"/>
    <property type="match status" value="1"/>
</dbReference>
<feature type="domain" description="Ig-like" evidence="5">
    <location>
        <begin position="197"/>
        <end position="289"/>
    </location>
</feature>
<dbReference type="GO" id="GO:0005615">
    <property type="term" value="C:extracellular space"/>
    <property type="evidence" value="ECO:0007669"/>
    <property type="project" value="TreeGrafter"/>
</dbReference>
<proteinExistence type="predicted"/>
<protein>
    <recommendedName>
        <fullName evidence="5">Ig-like domain-containing protein</fullName>
    </recommendedName>
</protein>
<dbReference type="PROSITE" id="PS50835">
    <property type="entry name" value="IG_LIKE"/>
    <property type="match status" value="1"/>
</dbReference>
<dbReference type="SUPFAM" id="SSF54452">
    <property type="entry name" value="MHC antigen-recognition domain"/>
    <property type="match status" value="1"/>
</dbReference>
<accession>A0AAD7SUW6</accession>
<keyword evidence="1" id="KW-0325">Glycoprotein</keyword>
<dbReference type="Gene3D" id="3.30.500.10">
    <property type="entry name" value="MHC class I-like antigen recognition-like"/>
    <property type="match status" value="1"/>
</dbReference>
<dbReference type="Pfam" id="PF07654">
    <property type="entry name" value="C1-set"/>
    <property type="match status" value="1"/>
</dbReference>
<dbReference type="InterPro" id="IPR007110">
    <property type="entry name" value="Ig-like_dom"/>
</dbReference>
<dbReference type="InterPro" id="IPR011162">
    <property type="entry name" value="MHC_I/II-like_Ag-recog"/>
</dbReference>